<reference evidence="3" key="1">
    <citation type="submission" date="2018-12" db="EMBL/GenBank/DDBJ databases">
        <title>Complete genome sequence of Roseovarius sp. MME-070.</title>
        <authorList>
            <person name="Nam Y.-D."/>
            <person name="Kang J."/>
            <person name="Chung W.-H."/>
            <person name="Park Y.S."/>
        </authorList>
    </citation>
    <scope>NUCLEOTIDE SEQUENCE [LARGE SCALE GENOMIC DNA]</scope>
    <source>
        <strain evidence="3">MME-070</strain>
    </source>
</reference>
<evidence type="ECO:0008006" key="4">
    <source>
        <dbReference type="Google" id="ProtNLM"/>
    </source>
</evidence>
<feature type="signal peptide" evidence="1">
    <location>
        <begin position="1"/>
        <end position="21"/>
    </location>
</feature>
<dbReference type="EMBL" id="CP034348">
    <property type="protein sequence ID" value="QGX98005.1"/>
    <property type="molecule type" value="Genomic_DNA"/>
</dbReference>
<sequence>MRMITPLVLVAALGVGTAASAGLQDETDLNNGLLVAAVAEKIQRECSTIGARMFRARAYANELKERAEARGYTMAEIEAYVDDSDEKRKMRERRNAYFKSKGASNLDPDSLCVLGHAEINKNSPVGQLLRAK</sequence>
<keyword evidence="3" id="KW-1185">Reference proteome</keyword>
<dbReference type="InterPro" id="IPR020349">
    <property type="entry name" value="Uncharacterised_14.7kDa"/>
</dbReference>
<feature type="chain" id="PRO_5026352014" description="DUF5333 domain-containing protein" evidence="1">
    <location>
        <begin position="22"/>
        <end position="132"/>
    </location>
</feature>
<evidence type="ECO:0000256" key="1">
    <source>
        <dbReference type="SAM" id="SignalP"/>
    </source>
</evidence>
<proteinExistence type="predicted"/>
<gene>
    <name evidence="2" type="ORF">EI983_06835</name>
</gene>
<name>A0A6I6IMZ2_9RHOB</name>
<dbReference type="KEGG" id="rom:EI983_06835"/>
<dbReference type="AlphaFoldDB" id="A0A6I6IMZ2"/>
<evidence type="ECO:0000313" key="3">
    <source>
        <dbReference type="Proteomes" id="UP000428330"/>
    </source>
</evidence>
<dbReference type="OrthoDB" id="7658992at2"/>
<organism evidence="2 3">
    <name type="scientific">Roseovarius faecimaris</name>
    <dbReference type="NCBI Taxonomy" id="2494550"/>
    <lineage>
        <taxon>Bacteria</taxon>
        <taxon>Pseudomonadati</taxon>
        <taxon>Pseudomonadota</taxon>
        <taxon>Alphaproteobacteria</taxon>
        <taxon>Rhodobacterales</taxon>
        <taxon>Roseobacteraceae</taxon>
        <taxon>Roseovarius</taxon>
    </lineage>
</organism>
<dbReference type="Proteomes" id="UP000428330">
    <property type="component" value="Chromosome"/>
</dbReference>
<evidence type="ECO:0000313" key="2">
    <source>
        <dbReference type="EMBL" id="QGX98005.1"/>
    </source>
</evidence>
<accession>A0A6I6IMZ2</accession>
<dbReference type="Pfam" id="PF17267">
    <property type="entry name" value="DUF5333"/>
    <property type="match status" value="1"/>
</dbReference>
<keyword evidence="1" id="KW-0732">Signal</keyword>
<protein>
    <recommendedName>
        <fullName evidence="4">DUF5333 domain-containing protein</fullName>
    </recommendedName>
</protein>
<dbReference type="RefSeq" id="WP_157706637.1">
    <property type="nucleotide sequence ID" value="NZ_CP034348.1"/>
</dbReference>